<feature type="non-terminal residue" evidence="2">
    <location>
        <position position="221"/>
    </location>
</feature>
<dbReference type="AlphaFoldDB" id="A0ABD6FKL8"/>
<comment type="similarity">
    <text evidence="1">Belongs to the enoyl-CoA hydratase/isomerase family.</text>
</comment>
<dbReference type="SUPFAM" id="SSF52096">
    <property type="entry name" value="ClpP/crotonase"/>
    <property type="match status" value="1"/>
</dbReference>
<dbReference type="Gene3D" id="3.90.226.10">
    <property type="entry name" value="2-enoyl-CoA Hydratase, Chain A, domain 1"/>
    <property type="match status" value="1"/>
</dbReference>
<evidence type="ECO:0000313" key="3">
    <source>
        <dbReference type="Proteomes" id="UP000249324"/>
    </source>
</evidence>
<reference evidence="2 3" key="1">
    <citation type="journal article" date="2021" name="BMC Genomics">
        <title>Genome-resolved metagenome and metatranscriptome analyses of thermophilic composting reveal key bacterial players and their metabolic interactions.</title>
        <authorList>
            <person name="Braga L.P.P."/>
            <person name="Pereira R.V."/>
            <person name="Martins L.F."/>
            <person name="Moura L.M.S."/>
            <person name="Sanchez F.B."/>
            <person name="Patane J.S.L."/>
            <person name="da Silva A.M."/>
            <person name="Setubal J.C."/>
        </authorList>
    </citation>
    <scope>NUCLEOTIDE SEQUENCE [LARGE SCALE GENOMIC DNA]</scope>
    <source>
        <strain evidence="2">ZC4RG45</strain>
    </source>
</reference>
<accession>A0ABD6FKL8</accession>
<dbReference type="InterPro" id="IPR029045">
    <property type="entry name" value="ClpP/crotonase-like_dom_sf"/>
</dbReference>
<dbReference type="Proteomes" id="UP000249324">
    <property type="component" value="Unassembled WGS sequence"/>
</dbReference>
<dbReference type="EMBL" id="QGUI02000300">
    <property type="protein sequence ID" value="MFO7193911.1"/>
    <property type="molecule type" value="Genomic_DNA"/>
</dbReference>
<sequence length="221" mass="23021">MPSTQERVGAAGTEPRILTEDRQSVRLITLNRPERRNVLDLPARADLLAALRAAEHEARAVVLTGAGGFFCAGGDIRAMTADPSEAARRLDVLAALAGQLVHSSVPVVAAVEGGAYGAGLSLVSAATYVVSGATARFEASFGRIGLAPDTGLTWTLPRRIGHARARRMLLLLDAYDADQAHAAGLVDEVVDDGQALPRAIQVAKRLAELSAPMVAATSALL</sequence>
<dbReference type="PANTHER" id="PTHR43802:SF1">
    <property type="entry name" value="IP11341P-RELATED"/>
    <property type="match status" value="1"/>
</dbReference>
<evidence type="ECO:0000256" key="1">
    <source>
        <dbReference type="ARBA" id="ARBA00005254"/>
    </source>
</evidence>
<dbReference type="GO" id="GO:0003824">
    <property type="term" value="F:catalytic activity"/>
    <property type="evidence" value="ECO:0007669"/>
    <property type="project" value="UniProtKB-ARBA"/>
</dbReference>
<organism evidence="2 3">
    <name type="scientific">Thermocrispum agreste</name>
    <dbReference type="NCBI Taxonomy" id="37925"/>
    <lineage>
        <taxon>Bacteria</taxon>
        <taxon>Bacillati</taxon>
        <taxon>Actinomycetota</taxon>
        <taxon>Actinomycetes</taxon>
        <taxon>Pseudonocardiales</taxon>
        <taxon>Pseudonocardiaceae</taxon>
        <taxon>Thermocrispum</taxon>
    </lineage>
</organism>
<dbReference type="Pfam" id="PF00378">
    <property type="entry name" value="ECH_1"/>
    <property type="match status" value="1"/>
</dbReference>
<protein>
    <submittedName>
        <fullName evidence="2">Enoyl-CoA hydratase/isomerase family protein</fullName>
    </submittedName>
</protein>
<evidence type="ECO:0000313" key="2">
    <source>
        <dbReference type="EMBL" id="MFO7193911.1"/>
    </source>
</evidence>
<proteinExistence type="inferred from homology"/>
<dbReference type="InterPro" id="IPR001753">
    <property type="entry name" value="Enoyl-CoA_hydra/iso"/>
</dbReference>
<dbReference type="CDD" id="cd06558">
    <property type="entry name" value="crotonase-like"/>
    <property type="match status" value="1"/>
</dbReference>
<gene>
    <name evidence="2" type="ORF">DIU77_016840</name>
</gene>
<comment type="caution">
    <text evidence="2">The sequence shown here is derived from an EMBL/GenBank/DDBJ whole genome shotgun (WGS) entry which is preliminary data.</text>
</comment>
<dbReference type="PANTHER" id="PTHR43802">
    <property type="entry name" value="ENOYL-COA HYDRATASE"/>
    <property type="match status" value="1"/>
</dbReference>
<name>A0ABD6FKL8_9PSEU</name>